<dbReference type="InterPro" id="IPR039252">
    <property type="entry name" value="RALFL27"/>
</dbReference>
<gene>
    <name evidence="2" type="ORF">VITISV_022188</name>
</gene>
<accession>A5BUY6</accession>
<name>A5BUY6_VITVI</name>
<dbReference type="PANTHER" id="PTHR39112:SF1">
    <property type="entry name" value="PROTEIN RALF-LIKE 27"/>
    <property type="match status" value="1"/>
</dbReference>
<evidence type="ECO:0000313" key="2">
    <source>
        <dbReference type="EMBL" id="CAN75035.1"/>
    </source>
</evidence>
<sequence>MKHRSYHFIVPAFIVILLCIRTRSEAEPLESSVNISTLGCTGTVAECLDQNEEFQLDSHESRRILLNKRIDISLALMADKPFCDKTKAADCLPRRNGNPKDPCQIYDRCRAGI</sequence>
<feature type="signal peptide" evidence="1">
    <location>
        <begin position="1"/>
        <end position="26"/>
    </location>
</feature>
<dbReference type="PANTHER" id="PTHR39112">
    <property type="entry name" value="PROTEIN RALF-LIKE 27-RELATED"/>
    <property type="match status" value="1"/>
</dbReference>
<dbReference type="EMBL" id="AM472130">
    <property type="protein sequence ID" value="CAN75035.1"/>
    <property type="molecule type" value="Genomic_DNA"/>
</dbReference>
<reference evidence="2" key="1">
    <citation type="journal article" date="2007" name="PLoS ONE">
        <title>The first genome sequence of an elite grapevine cultivar (Pinot noir Vitis vinifera L.): coping with a highly heterozygous genome.</title>
        <authorList>
            <person name="Velasco R."/>
            <person name="Zharkikh A."/>
            <person name="Troggio M."/>
            <person name="Cartwright D.A."/>
            <person name="Cestaro A."/>
            <person name="Pruss D."/>
            <person name="Pindo M."/>
            <person name="FitzGerald L.M."/>
            <person name="Vezzulli S."/>
            <person name="Reid J."/>
            <person name="Malacarne G."/>
            <person name="Iliev D."/>
            <person name="Coppola G."/>
            <person name="Wardell B."/>
            <person name="Micheletti D."/>
            <person name="Macalma T."/>
            <person name="Facci M."/>
            <person name="Mitchell J.T."/>
            <person name="Perazzolli M."/>
            <person name="Eldredge G."/>
            <person name="Gatto P."/>
            <person name="Oyzerski R."/>
            <person name="Moretto M."/>
            <person name="Gutin N."/>
            <person name="Stefanini M."/>
            <person name="Chen Y."/>
            <person name="Segala C."/>
            <person name="Davenport C."/>
            <person name="Dematte L."/>
            <person name="Mraz A."/>
            <person name="Battilana J."/>
            <person name="Stormo K."/>
            <person name="Costa F."/>
            <person name="Tao Q."/>
            <person name="Si-Ammour A."/>
            <person name="Harkins T."/>
            <person name="Lackey A."/>
            <person name="Perbost C."/>
            <person name="Taillon B."/>
            <person name="Stella A."/>
            <person name="Solovyev V."/>
            <person name="Fawcett J.A."/>
            <person name="Sterck L."/>
            <person name="Vandepoele K."/>
            <person name="Grando S.M."/>
            <person name="Toppo S."/>
            <person name="Moser C."/>
            <person name="Lanchbury J."/>
            <person name="Bogden R."/>
            <person name="Skolnick M."/>
            <person name="Sgaramella V."/>
            <person name="Bhatnagar S.K."/>
            <person name="Fontana P."/>
            <person name="Gutin A."/>
            <person name="Van de Peer Y."/>
            <person name="Salamini F."/>
            <person name="Viola R."/>
        </authorList>
    </citation>
    <scope>NUCLEOTIDE SEQUENCE</scope>
</reference>
<dbReference type="AlphaFoldDB" id="A5BUY6"/>
<organism evidence="2">
    <name type="scientific">Vitis vinifera</name>
    <name type="common">Grape</name>
    <dbReference type="NCBI Taxonomy" id="29760"/>
    <lineage>
        <taxon>Eukaryota</taxon>
        <taxon>Viridiplantae</taxon>
        <taxon>Streptophyta</taxon>
        <taxon>Embryophyta</taxon>
        <taxon>Tracheophyta</taxon>
        <taxon>Spermatophyta</taxon>
        <taxon>Magnoliopsida</taxon>
        <taxon>eudicotyledons</taxon>
        <taxon>Gunneridae</taxon>
        <taxon>Pentapetalae</taxon>
        <taxon>rosids</taxon>
        <taxon>Vitales</taxon>
        <taxon>Vitaceae</taxon>
        <taxon>Viteae</taxon>
        <taxon>Vitis</taxon>
    </lineage>
</organism>
<proteinExistence type="predicted"/>
<feature type="chain" id="PRO_5002678498" evidence="1">
    <location>
        <begin position="27"/>
        <end position="113"/>
    </location>
</feature>
<protein>
    <submittedName>
        <fullName evidence="2">Uncharacterized protein</fullName>
    </submittedName>
</protein>
<evidence type="ECO:0000256" key="1">
    <source>
        <dbReference type="SAM" id="SignalP"/>
    </source>
</evidence>
<keyword evidence="1" id="KW-0732">Signal</keyword>